<feature type="non-terminal residue" evidence="1">
    <location>
        <position position="1"/>
    </location>
</feature>
<gene>
    <name evidence="1" type="ORF">LPJ66_006721</name>
</gene>
<dbReference type="Proteomes" id="UP001150581">
    <property type="component" value="Unassembled WGS sequence"/>
</dbReference>
<sequence length="323" mass="34404">RIAKFVCRASSHLLQGARSGITQGFMLVNIQSLSSRFAADHISILCALIESLYQLAESIGENAEEQQQDENQHPAVTVARPSALAKKLREYTPSPQQAALRLTELLSSIITAEDQGTVLHFLDKLSEANQAVRTSRHAVLLRALYDNEVIDRDSVIAWFNSTLAVAGEGTANCVSESAAQHARQLHENAAPLIAELKSSTASSVMMLEEQHKHASGTNSSTAMSTPSLVGHITRMWTGSLTPISDENTPLTSQSSDCESTDKVDESGCGNNTGTSSVLNIGRRSGTHAMGVSLFGSAGRRSAASGSTAAEVVRPGKQVKFAFV</sequence>
<keyword evidence="2" id="KW-1185">Reference proteome</keyword>
<accession>A0ACC1IDC3</accession>
<reference evidence="1" key="1">
    <citation type="submission" date="2022-07" db="EMBL/GenBank/DDBJ databases">
        <title>Phylogenomic reconstructions and comparative analyses of Kickxellomycotina fungi.</title>
        <authorList>
            <person name="Reynolds N.K."/>
            <person name="Stajich J.E."/>
            <person name="Barry K."/>
            <person name="Grigoriev I.V."/>
            <person name="Crous P."/>
            <person name="Smith M.E."/>
        </authorList>
    </citation>
    <scope>NUCLEOTIDE SEQUENCE</scope>
    <source>
        <strain evidence="1">Benny 63K</strain>
    </source>
</reference>
<protein>
    <submittedName>
        <fullName evidence="1">Uncharacterized protein</fullName>
    </submittedName>
</protein>
<comment type="caution">
    <text evidence="1">The sequence shown here is derived from an EMBL/GenBank/DDBJ whole genome shotgun (WGS) entry which is preliminary data.</text>
</comment>
<name>A0ACC1IDC3_9FUNG</name>
<evidence type="ECO:0000313" key="1">
    <source>
        <dbReference type="EMBL" id="KAJ1891788.1"/>
    </source>
</evidence>
<dbReference type="EMBL" id="JANBPG010001101">
    <property type="protein sequence ID" value="KAJ1891788.1"/>
    <property type="molecule type" value="Genomic_DNA"/>
</dbReference>
<organism evidence="1 2">
    <name type="scientific">Kickxella alabastrina</name>
    <dbReference type="NCBI Taxonomy" id="61397"/>
    <lineage>
        <taxon>Eukaryota</taxon>
        <taxon>Fungi</taxon>
        <taxon>Fungi incertae sedis</taxon>
        <taxon>Zoopagomycota</taxon>
        <taxon>Kickxellomycotina</taxon>
        <taxon>Kickxellomycetes</taxon>
        <taxon>Kickxellales</taxon>
        <taxon>Kickxellaceae</taxon>
        <taxon>Kickxella</taxon>
    </lineage>
</organism>
<evidence type="ECO:0000313" key="2">
    <source>
        <dbReference type="Proteomes" id="UP001150581"/>
    </source>
</evidence>
<proteinExistence type="predicted"/>